<organism evidence="6 7">
    <name type="scientific">Streptomyces bauhiniae</name>
    <dbReference type="NCBI Taxonomy" id="2340725"/>
    <lineage>
        <taxon>Bacteria</taxon>
        <taxon>Bacillati</taxon>
        <taxon>Actinomycetota</taxon>
        <taxon>Actinomycetes</taxon>
        <taxon>Kitasatosporales</taxon>
        <taxon>Streptomycetaceae</taxon>
        <taxon>Streptomyces</taxon>
    </lineage>
</organism>
<keyword evidence="3" id="KW-0804">Transcription</keyword>
<dbReference type="InterPro" id="IPR050204">
    <property type="entry name" value="AraC_XylS_family_regulators"/>
</dbReference>
<dbReference type="InterPro" id="IPR035418">
    <property type="entry name" value="AraC-bd_2"/>
</dbReference>
<dbReference type="GO" id="GO:0003700">
    <property type="term" value="F:DNA-binding transcription factor activity"/>
    <property type="evidence" value="ECO:0007669"/>
    <property type="project" value="InterPro"/>
</dbReference>
<sequence length="388" mass="42153">MSDLGHNPQNEALSARRNGCRAGEPEIRRGKPWGALKILCTILGDASHDRPEVTMPGPALSGGAVHRTFTTTDPDAAHEYVERTFAAHEMTLEGRDGMSFRLDTAVTPGVTVGRMAYGKRARIKGPAMRDCYHVNLLVAGSCRVEQSGRRSGFGADGDRRGVIFGPDEPLLIDWSADSAQYHLKIPRRALEEHAAKLAGRPAVAPVEFGLTFPLNDAAGRSLSSAVAFYYQQLAQEGGLATMRAVQRELESALMTQVLLVAGSNLTPALNRDAEDRDADGRIRHVMDYIRAGAQDTLTVDDLALVAGVTARTLQSGFRRFAGVTPSEFIRNVRLDGARGDLLAGNGPSVSDIASRWHFHHLGRFAQQYRQRFGDSPSQTLRSRVTPDA</sequence>
<evidence type="ECO:0000313" key="6">
    <source>
        <dbReference type="EMBL" id="TGN79388.1"/>
    </source>
</evidence>
<dbReference type="PANTHER" id="PTHR46796">
    <property type="entry name" value="HTH-TYPE TRANSCRIPTIONAL ACTIVATOR RHAS-RELATED"/>
    <property type="match status" value="1"/>
</dbReference>
<evidence type="ECO:0000256" key="3">
    <source>
        <dbReference type="ARBA" id="ARBA00023163"/>
    </source>
</evidence>
<dbReference type="Gene3D" id="1.10.10.60">
    <property type="entry name" value="Homeodomain-like"/>
    <property type="match status" value="1"/>
</dbReference>
<evidence type="ECO:0000259" key="5">
    <source>
        <dbReference type="PROSITE" id="PS01124"/>
    </source>
</evidence>
<reference evidence="6 7" key="1">
    <citation type="submission" date="2019-04" db="EMBL/GenBank/DDBJ databases">
        <title>Streptomyces sp. nov. Bv016 isolated from bark of Buahinia variegata.</title>
        <authorList>
            <person name="Kanchanasin P."/>
            <person name="Tanasupawat S."/>
            <person name="Yuki M."/>
            <person name="Kudo T."/>
        </authorList>
    </citation>
    <scope>NUCLEOTIDE SEQUENCE [LARGE SCALE GENOMIC DNA]</scope>
    <source>
        <strain evidence="6 7">Bv016</strain>
    </source>
</reference>
<dbReference type="EMBL" id="SRRT01000002">
    <property type="protein sequence ID" value="TGN79388.1"/>
    <property type="molecule type" value="Genomic_DNA"/>
</dbReference>
<dbReference type="SUPFAM" id="SSF46689">
    <property type="entry name" value="Homeodomain-like"/>
    <property type="match status" value="2"/>
</dbReference>
<evidence type="ECO:0000256" key="4">
    <source>
        <dbReference type="SAM" id="MobiDB-lite"/>
    </source>
</evidence>
<dbReference type="Proteomes" id="UP000298159">
    <property type="component" value="Unassembled WGS sequence"/>
</dbReference>
<keyword evidence="2" id="KW-0238">DNA-binding</keyword>
<dbReference type="AlphaFoldDB" id="A0A4Z1D9T7"/>
<dbReference type="GO" id="GO:0043565">
    <property type="term" value="F:sequence-specific DNA binding"/>
    <property type="evidence" value="ECO:0007669"/>
    <property type="project" value="InterPro"/>
</dbReference>
<evidence type="ECO:0000256" key="2">
    <source>
        <dbReference type="ARBA" id="ARBA00023125"/>
    </source>
</evidence>
<dbReference type="Pfam" id="PF14525">
    <property type="entry name" value="AraC_binding_2"/>
    <property type="match status" value="1"/>
</dbReference>
<feature type="region of interest" description="Disordered" evidence="4">
    <location>
        <begin position="1"/>
        <end position="27"/>
    </location>
</feature>
<comment type="caution">
    <text evidence="6">The sequence shown here is derived from an EMBL/GenBank/DDBJ whole genome shotgun (WGS) entry which is preliminary data.</text>
</comment>
<dbReference type="InterPro" id="IPR009057">
    <property type="entry name" value="Homeodomain-like_sf"/>
</dbReference>
<name>A0A4Z1D9T7_9ACTN</name>
<protein>
    <submittedName>
        <fullName evidence="6">AraC family transcriptional regulator</fullName>
    </submittedName>
</protein>
<feature type="domain" description="HTH araC/xylS-type" evidence="5">
    <location>
        <begin position="283"/>
        <end position="382"/>
    </location>
</feature>
<proteinExistence type="predicted"/>
<dbReference type="Pfam" id="PF12833">
    <property type="entry name" value="HTH_18"/>
    <property type="match status" value="1"/>
</dbReference>
<evidence type="ECO:0000256" key="1">
    <source>
        <dbReference type="ARBA" id="ARBA00023015"/>
    </source>
</evidence>
<dbReference type="InterPro" id="IPR018060">
    <property type="entry name" value="HTH_AraC"/>
</dbReference>
<gene>
    <name evidence="6" type="ORF">E5083_07045</name>
</gene>
<keyword evidence="7" id="KW-1185">Reference proteome</keyword>
<accession>A0A4Z1D9T7</accession>
<dbReference type="PROSITE" id="PS01124">
    <property type="entry name" value="HTH_ARAC_FAMILY_2"/>
    <property type="match status" value="1"/>
</dbReference>
<keyword evidence="1" id="KW-0805">Transcription regulation</keyword>
<dbReference type="SMART" id="SM00342">
    <property type="entry name" value="HTH_ARAC"/>
    <property type="match status" value="1"/>
</dbReference>
<dbReference type="PANTHER" id="PTHR46796:SF12">
    <property type="entry name" value="HTH-TYPE DNA-BINDING TRANSCRIPTIONAL ACTIVATOR EUTR"/>
    <property type="match status" value="1"/>
</dbReference>
<evidence type="ECO:0000313" key="7">
    <source>
        <dbReference type="Proteomes" id="UP000298159"/>
    </source>
</evidence>